<organism evidence="1">
    <name type="scientific">Ditylum brightwellii</name>
    <dbReference type="NCBI Taxonomy" id="49249"/>
    <lineage>
        <taxon>Eukaryota</taxon>
        <taxon>Sar</taxon>
        <taxon>Stramenopiles</taxon>
        <taxon>Ochrophyta</taxon>
        <taxon>Bacillariophyta</taxon>
        <taxon>Mediophyceae</taxon>
        <taxon>Lithodesmiophycidae</taxon>
        <taxon>Lithodesmiales</taxon>
        <taxon>Lithodesmiaceae</taxon>
        <taxon>Ditylum</taxon>
    </lineage>
</organism>
<dbReference type="EMBL" id="HBNS01041174">
    <property type="protein sequence ID" value="CAE4639723.1"/>
    <property type="molecule type" value="Transcribed_RNA"/>
</dbReference>
<reference evidence="1" key="1">
    <citation type="submission" date="2021-01" db="EMBL/GenBank/DDBJ databases">
        <authorList>
            <person name="Corre E."/>
            <person name="Pelletier E."/>
            <person name="Niang G."/>
            <person name="Scheremetjew M."/>
            <person name="Finn R."/>
            <person name="Kale V."/>
            <person name="Holt S."/>
            <person name="Cochrane G."/>
            <person name="Meng A."/>
            <person name="Brown T."/>
            <person name="Cohen L."/>
        </authorList>
    </citation>
    <scope>NUCLEOTIDE SEQUENCE</scope>
    <source>
        <strain evidence="1">GSO104</strain>
    </source>
</reference>
<dbReference type="AlphaFoldDB" id="A0A7S4W483"/>
<evidence type="ECO:0000313" key="1">
    <source>
        <dbReference type="EMBL" id="CAE4639723.1"/>
    </source>
</evidence>
<proteinExistence type="predicted"/>
<name>A0A7S4W483_9STRA</name>
<sequence length="212" mass="22816">MDAFLEGGDEEEAGGFTDSQIQSLLSVCNTAVEHPLLLHQGGPTYHMVSNAAILLCHLLNGMHANRNSGDSPGEMETALFEEVLDTFIAVRKLLSIHRRKLPVRLRCHGIPRPNFALEVNGADNPGAPFIDLGETLMCGCRGCQGFVLMACSPCVAAERAQAAALKAESASEKDAYSIGEVNEFDKELCDLGVEFDLDDDALLNVLSRIIAT</sequence>
<protein>
    <submittedName>
        <fullName evidence="1">Uncharacterized protein</fullName>
    </submittedName>
</protein>
<gene>
    <name evidence="1" type="ORF">DBRI00130_LOCUS32055</name>
</gene>
<accession>A0A7S4W483</accession>